<protein>
    <submittedName>
        <fullName evidence="1">Uncharacterized protein</fullName>
    </submittedName>
</protein>
<accession>X1NSI9</accession>
<reference evidence="1" key="1">
    <citation type="journal article" date="2014" name="Front. Microbiol.">
        <title>High frequency of phylogenetically diverse reductive dehalogenase-homologous genes in deep subseafloor sedimentary metagenomes.</title>
        <authorList>
            <person name="Kawai M."/>
            <person name="Futagami T."/>
            <person name="Toyoda A."/>
            <person name="Takaki Y."/>
            <person name="Nishi S."/>
            <person name="Hori S."/>
            <person name="Arai W."/>
            <person name="Tsubouchi T."/>
            <person name="Morono Y."/>
            <person name="Uchiyama I."/>
            <person name="Ito T."/>
            <person name="Fujiyama A."/>
            <person name="Inagaki F."/>
            <person name="Takami H."/>
        </authorList>
    </citation>
    <scope>NUCLEOTIDE SEQUENCE</scope>
    <source>
        <strain evidence="1">Expedition CK06-06</strain>
    </source>
</reference>
<sequence>TQKEVVENFDGKLINIFSTDSDSYKVAIEDFKVEKSDKISGIRVIFKIINVNQVSKIIGFWAIVGENNKKNTIFKRSFPKTFINSKGEIANNKNAGLVSATWFSIERLKPVTGQLEFDNEFDDYNAIYIYIYSIKGDLLIQSKFNRWRLTT</sequence>
<evidence type="ECO:0000313" key="1">
    <source>
        <dbReference type="EMBL" id="GAI21624.1"/>
    </source>
</evidence>
<dbReference type="AlphaFoldDB" id="X1NSI9"/>
<gene>
    <name evidence="1" type="ORF">S06H3_24160</name>
</gene>
<dbReference type="EMBL" id="BARV01013346">
    <property type="protein sequence ID" value="GAI21624.1"/>
    <property type="molecule type" value="Genomic_DNA"/>
</dbReference>
<organism evidence="1">
    <name type="scientific">marine sediment metagenome</name>
    <dbReference type="NCBI Taxonomy" id="412755"/>
    <lineage>
        <taxon>unclassified sequences</taxon>
        <taxon>metagenomes</taxon>
        <taxon>ecological metagenomes</taxon>
    </lineage>
</organism>
<feature type="non-terminal residue" evidence="1">
    <location>
        <position position="1"/>
    </location>
</feature>
<name>X1NSI9_9ZZZZ</name>
<comment type="caution">
    <text evidence="1">The sequence shown here is derived from an EMBL/GenBank/DDBJ whole genome shotgun (WGS) entry which is preliminary data.</text>
</comment>
<proteinExistence type="predicted"/>